<gene>
    <name evidence="5" type="ORF">DERP_000828</name>
</gene>
<dbReference type="Pfam" id="PF08246">
    <property type="entry name" value="Inhibitor_I29"/>
    <property type="match status" value="1"/>
</dbReference>
<organism evidence="5 6">
    <name type="scientific">Dermatophagoides pteronyssinus</name>
    <name type="common">European house dust mite</name>
    <dbReference type="NCBI Taxonomy" id="6956"/>
    <lineage>
        <taxon>Eukaryota</taxon>
        <taxon>Metazoa</taxon>
        <taxon>Ecdysozoa</taxon>
        <taxon>Arthropoda</taxon>
        <taxon>Chelicerata</taxon>
        <taxon>Arachnida</taxon>
        <taxon>Acari</taxon>
        <taxon>Acariformes</taxon>
        <taxon>Sarcoptiformes</taxon>
        <taxon>Astigmata</taxon>
        <taxon>Psoroptidia</taxon>
        <taxon>Analgoidea</taxon>
        <taxon>Pyroglyphidae</taxon>
        <taxon>Dermatophagoidinae</taxon>
        <taxon>Dermatophagoides</taxon>
    </lineage>
</organism>
<keyword evidence="2" id="KW-1133">Transmembrane helix</keyword>
<reference evidence="5 6" key="1">
    <citation type="journal article" date="2018" name="J. Allergy Clin. Immunol.">
        <title>High-quality assembly of Dermatophagoides pteronyssinus genome and transcriptome reveals a wide range of novel allergens.</title>
        <authorList>
            <person name="Liu X.Y."/>
            <person name="Yang K.Y."/>
            <person name="Wang M.Q."/>
            <person name="Kwok J.S."/>
            <person name="Zeng X."/>
            <person name="Yang Z."/>
            <person name="Xiao X.J."/>
            <person name="Lau C.P."/>
            <person name="Li Y."/>
            <person name="Huang Z.M."/>
            <person name="Ba J.G."/>
            <person name="Yim A.K."/>
            <person name="Ouyang C.Y."/>
            <person name="Ngai S.M."/>
            <person name="Chan T.F."/>
            <person name="Leung E.L."/>
            <person name="Liu L."/>
            <person name="Liu Z.G."/>
            <person name="Tsui S.K."/>
        </authorList>
    </citation>
    <scope>NUCLEOTIDE SEQUENCE [LARGE SCALE GENOMIC DNA]</scope>
    <source>
        <strain evidence="5">Derp</strain>
    </source>
</reference>
<dbReference type="InterPro" id="IPR025661">
    <property type="entry name" value="Pept_asp_AS"/>
</dbReference>
<evidence type="ECO:0000256" key="2">
    <source>
        <dbReference type="SAM" id="Phobius"/>
    </source>
</evidence>
<keyword evidence="2" id="KW-0812">Transmembrane</keyword>
<dbReference type="SMART" id="SM00645">
    <property type="entry name" value="Pept_C1"/>
    <property type="match status" value="1"/>
</dbReference>
<feature type="transmembrane region" description="Helical" evidence="2">
    <location>
        <begin position="28"/>
        <end position="48"/>
    </location>
</feature>
<evidence type="ECO:0000313" key="6">
    <source>
        <dbReference type="Proteomes" id="UP000887458"/>
    </source>
</evidence>
<evidence type="ECO:0000259" key="3">
    <source>
        <dbReference type="SMART" id="SM00645"/>
    </source>
</evidence>
<dbReference type="InterPro" id="IPR038765">
    <property type="entry name" value="Papain-like_cys_pep_sf"/>
</dbReference>
<keyword evidence="2" id="KW-0472">Membrane</keyword>
<dbReference type="PANTHER" id="PTHR12411">
    <property type="entry name" value="CYSTEINE PROTEASE FAMILY C1-RELATED"/>
    <property type="match status" value="1"/>
</dbReference>
<dbReference type="InterPro" id="IPR039417">
    <property type="entry name" value="Peptidase_C1A_papain-like"/>
</dbReference>
<dbReference type="Proteomes" id="UP000887458">
    <property type="component" value="Unassembled WGS sequence"/>
</dbReference>
<evidence type="ECO:0000256" key="1">
    <source>
        <dbReference type="ARBA" id="ARBA00008455"/>
    </source>
</evidence>
<dbReference type="Gene3D" id="3.90.70.10">
    <property type="entry name" value="Cysteine proteinases"/>
    <property type="match status" value="1"/>
</dbReference>
<sequence length="364" mass="42194">MEFKSLTPSLYLYMINIINHCLTLKMKFILAIIINILFIVSNINNIFIDAKHCPDLIKTFEQFKEIFNKHYESIEAENVARINFEKSLRYVEANQDMASINHFADLSNEEFRNKYLIKYDDFVMDANMPKYVDPKNLTHCNEFLPKNFPKEFDLRKLKTLSKIYQQGGCSSCWAFAALAAVESAYLASGQNVTELSIQELIDCQTENDGCNGGYIFLALDYVLKHGVLTDKSYPYERITQKCELPKIGKRYHIKNWCLIYNGNHTEEIKQALVNYRTAIPVQIIIKNSQPFFLYNGKSILREDLGQELNVHEVNIVGWGLDNNGIEYWIMRNSWGTSWGDNGYGYIEMNKNLFGIESFPHVVTI</sequence>
<comment type="similarity">
    <text evidence="1">Belongs to the peptidase C1 family.</text>
</comment>
<dbReference type="SUPFAM" id="SSF54001">
    <property type="entry name" value="Cysteine proteinases"/>
    <property type="match status" value="1"/>
</dbReference>
<feature type="domain" description="Cathepsin propeptide inhibitor" evidence="4">
    <location>
        <begin position="60"/>
        <end position="111"/>
    </location>
</feature>
<dbReference type="InterPro" id="IPR000668">
    <property type="entry name" value="Peptidase_C1A_C"/>
</dbReference>
<dbReference type="SMART" id="SM00848">
    <property type="entry name" value="Inhibitor_I29"/>
    <property type="match status" value="1"/>
</dbReference>
<name>A0ABQ8J192_DERPT</name>
<dbReference type="PRINTS" id="PR00705">
    <property type="entry name" value="PAPAIN"/>
</dbReference>
<dbReference type="InterPro" id="IPR013201">
    <property type="entry name" value="Prot_inhib_I29"/>
</dbReference>
<evidence type="ECO:0000259" key="4">
    <source>
        <dbReference type="SMART" id="SM00848"/>
    </source>
</evidence>
<dbReference type="PROSITE" id="PS00640">
    <property type="entry name" value="THIOL_PROTEASE_ASN"/>
    <property type="match status" value="1"/>
</dbReference>
<accession>A0ABQ8J192</accession>
<reference evidence="5 6" key="2">
    <citation type="journal article" date="2022" name="Mol. Biol. Evol.">
        <title>Comparative Genomics Reveals Insights into the Divergent Evolution of Astigmatic Mites and Household Pest Adaptations.</title>
        <authorList>
            <person name="Xiong Q."/>
            <person name="Wan A.T."/>
            <person name="Liu X."/>
            <person name="Fung C.S."/>
            <person name="Xiao X."/>
            <person name="Malainual N."/>
            <person name="Hou J."/>
            <person name="Wang L."/>
            <person name="Wang M."/>
            <person name="Yang K.Y."/>
            <person name="Cui Y."/>
            <person name="Leung E.L."/>
            <person name="Nong W."/>
            <person name="Shin S.K."/>
            <person name="Au S.W."/>
            <person name="Jeong K.Y."/>
            <person name="Chew F.T."/>
            <person name="Hui J.H."/>
            <person name="Leung T.F."/>
            <person name="Tungtrongchitr A."/>
            <person name="Zhong N."/>
            <person name="Liu Z."/>
            <person name="Tsui S.K."/>
        </authorList>
    </citation>
    <scope>NUCLEOTIDE SEQUENCE [LARGE SCALE GENOMIC DNA]</scope>
    <source>
        <strain evidence="5">Derp</strain>
    </source>
</reference>
<evidence type="ECO:0000313" key="5">
    <source>
        <dbReference type="EMBL" id="KAH9416323.1"/>
    </source>
</evidence>
<comment type="caution">
    <text evidence="5">The sequence shown here is derived from an EMBL/GenBank/DDBJ whole genome shotgun (WGS) entry which is preliminary data.</text>
</comment>
<proteinExistence type="inferred from homology"/>
<dbReference type="CDD" id="cd02248">
    <property type="entry name" value="Peptidase_C1A"/>
    <property type="match status" value="1"/>
</dbReference>
<dbReference type="EMBL" id="NJHN03000095">
    <property type="protein sequence ID" value="KAH9416323.1"/>
    <property type="molecule type" value="Genomic_DNA"/>
</dbReference>
<dbReference type="Pfam" id="PF00112">
    <property type="entry name" value="Peptidase_C1"/>
    <property type="match status" value="1"/>
</dbReference>
<dbReference type="InterPro" id="IPR013128">
    <property type="entry name" value="Peptidase_C1A"/>
</dbReference>
<protein>
    <submittedName>
        <fullName evidence="5">Uncharacterized protein</fullName>
    </submittedName>
</protein>
<feature type="domain" description="Peptidase C1A papain C-terminal" evidence="3">
    <location>
        <begin position="148"/>
        <end position="363"/>
    </location>
</feature>
<keyword evidence="6" id="KW-1185">Reference proteome</keyword>